<keyword evidence="2" id="KW-1185">Reference proteome</keyword>
<proteinExistence type="predicted"/>
<sequence length="64" mass="7294">ALPEPTASLMLAETVQDALLPSLTWEANDAKWRDENPVTLLHRLMNESTPIYDKKTQFLISVRN</sequence>
<reference evidence="1" key="1">
    <citation type="submission" date="2021-02" db="EMBL/GenBank/DDBJ databases">
        <authorList>
            <person name="Dougan E. K."/>
            <person name="Rhodes N."/>
            <person name="Thang M."/>
            <person name="Chan C."/>
        </authorList>
    </citation>
    <scope>NUCLEOTIDE SEQUENCE</scope>
</reference>
<evidence type="ECO:0000313" key="1">
    <source>
        <dbReference type="EMBL" id="CAE7175749.1"/>
    </source>
</evidence>
<accession>A0A812IQR1</accession>
<dbReference type="EMBL" id="CAJNJA010003682">
    <property type="protein sequence ID" value="CAE7175749.1"/>
    <property type="molecule type" value="Genomic_DNA"/>
</dbReference>
<dbReference type="AlphaFoldDB" id="A0A812IQR1"/>
<gene>
    <name evidence="1" type="primary">ZFP36</name>
    <name evidence="1" type="ORF">SNEC2469_LOCUS594</name>
</gene>
<protein>
    <submittedName>
        <fullName evidence="1">ZFP36 protein</fullName>
    </submittedName>
</protein>
<feature type="non-terminal residue" evidence="1">
    <location>
        <position position="64"/>
    </location>
</feature>
<evidence type="ECO:0000313" key="2">
    <source>
        <dbReference type="Proteomes" id="UP000601435"/>
    </source>
</evidence>
<name>A0A812IQR1_9DINO</name>
<organism evidence="1 2">
    <name type="scientific">Symbiodinium necroappetens</name>
    <dbReference type="NCBI Taxonomy" id="1628268"/>
    <lineage>
        <taxon>Eukaryota</taxon>
        <taxon>Sar</taxon>
        <taxon>Alveolata</taxon>
        <taxon>Dinophyceae</taxon>
        <taxon>Suessiales</taxon>
        <taxon>Symbiodiniaceae</taxon>
        <taxon>Symbiodinium</taxon>
    </lineage>
</organism>
<dbReference type="Proteomes" id="UP000601435">
    <property type="component" value="Unassembled WGS sequence"/>
</dbReference>
<comment type="caution">
    <text evidence="1">The sequence shown here is derived from an EMBL/GenBank/DDBJ whole genome shotgun (WGS) entry which is preliminary data.</text>
</comment>
<dbReference type="OrthoDB" id="410307at2759"/>
<feature type="non-terminal residue" evidence="1">
    <location>
        <position position="1"/>
    </location>
</feature>